<organism evidence="1">
    <name type="scientific">Anguilla anguilla</name>
    <name type="common">European freshwater eel</name>
    <name type="synonym">Muraena anguilla</name>
    <dbReference type="NCBI Taxonomy" id="7936"/>
    <lineage>
        <taxon>Eukaryota</taxon>
        <taxon>Metazoa</taxon>
        <taxon>Chordata</taxon>
        <taxon>Craniata</taxon>
        <taxon>Vertebrata</taxon>
        <taxon>Euteleostomi</taxon>
        <taxon>Actinopterygii</taxon>
        <taxon>Neopterygii</taxon>
        <taxon>Teleostei</taxon>
        <taxon>Anguilliformes</taxon>
        <taxon>Anguillidae</taxon>
        <taxon>Anguilla</taxon>
    </lineage>
</organism>
<sequence>MSSTAKKHKSQFTGIPTPTLKGSGKPYIYTMLNPHAFCLLSVCQTAIYCSRHEQCTVLIPVVFMGMRPGRGQSPVRRLSEHIK</sequence>
<proteinExistence type="predicted"/>
<dbReference type="EMBL" id="GBXM01060866">
    <property type="protein sequence ID" value="JAH47711.1"/>
    <property type="molecule type" value="Transcribed_RNA"/>
</dbReference>
<protein>
    <submittedName>
        <fullName evidence="1">Uncharacterized protein</fullName>
    </submittedName>
</protein>
<reference evidence="1" key="1">
    <citation type="submission" date="2014-11" db="EMBL/GenBank/DDBJ databases">
        <authorList>
            <person name="Amaro Gonzalez C."/>
        </authorList>
    </citation>
    <scope>NUCLEOTIDE SEQUENCE</scope>
</reference>
<name>A0A0E9T258_ANGAN</name>
<accession>A0A0E9T258</accession>
<evidence type="ECO:0000313" key="1">
    <source>
        <dbReference type="EMBL" id="JAH47711.1"/>
    </source>
</evidence>
<dbReference type="AlphaFoldDB" id="A0A0E9T258"/>
<reference evidence="1" key="2">
    <citation type="journal article" date="2015" name="Fish Shellfish Immunol.">
        <title>Early steps in the European eel (Anguilla anguilla)-Vibrio vulnificus interaction in the gills: Role of the RtxA13 toxin.</title>
        <authorList>
            <person name="Callol A."/>
            <person name="Pajuelo D."/>
            <person name="Ebbesson L."/>
            <person name="Teles M."/>
            <person name="MacKenzie S."/>
            <person name="Amaro C."/>
        </authorList>
    </citation>
    <scope>NUCLEOTIDE SEQUENCE</scope>
</reference>